<dbReference type="InterPro" id="IPR051200">
    <property type="entry name" value="Host-pathogen_enzymatic-act"/>
</dbReference>
<sequence length="657" mass="68854">MRGLLRRAVGIIAATAAVLSIGAIPARADTGGATVTALGEPLHNLAVYGAVFGSGPDGHDYGYLVTRGNPGALNVVDTATGRLTASFELPGAAGSWGGAVVDDGTAYIAADAKLFRYRPGADHVEDLGVPLPGETTAWRAATDGRRVFVGTYPGGKLYSYDHVTGRLRDYGQVAAGEQYVRSVAVARGKVYAGLGTTAKLVQVDIETGARQEIPLPEQYRSETFVYDLNVARGHLVARLANSNRMLVYDLGTGRWVADLGTGKGVDASPADSAGNVYYVASDGRLTSYNLRTGAVRATGLAGMGTARGFGWTHLGTSEFPGRTLVTADISAHLTYYNPATGASKVVSTEVQGRPAQLQTLHTGPDGTIYASAYPSGGLTGYDPATGTFQENPVIGQVEGFGTWRGKIYAGVYPGAHLYELDPSSPVVKGSNPREFTALTSEHQDRPFAITGAGDRLAVGTIPEYGQLGGALALVDPATGTKNVYRNVVPDQSVSALAYTGGLIYGGTSVWGGLGSTPTQTEAKLFVFDPATGTKVWEGVPLPGEKAITNLVVGPDGHLWGGTSGTLFEFDPASHAVLRTIEIVPFDWNVDHVWRSVHLAFAPDGSLCGNFRATIACVDTTTGSVQTLVTDADDVWTMGSDGTIYFGRGSELYRLDRS</sequence>
<evidence type="ECO:0000313" key="3">
    <source>
        <dbReference type="EMBL" id="BCJ28614.1"/>
    </source>
</evidence>
<dbReference type="SUPFAM" id="SSF50998">
    <property type="entry name" value="Quinoprotein alcohol dehydrogenase-like"/>
    <property type="match status" value="1"/>
</dbReference>
<dbReference type="AlphaFoldDB" id="A0A810KZQ6"/>
<accession>A0A810KZQ6</accession>
<dbReference type="KEGG" id="aser:Asera_27220"/>
<dbReference type="InterPro" id="IPR015943">
    <property type="entry name" value="WD40/YVTN_repeat-like_dom_sf"/>
</dbReference>
<dbReference type="InterPro" id="IPR011047">
    <property type="entry name" value="Quinoprotein_ADH-like_sf"/>
</dbReference>
<dbReference type="PANTHER" id="PTHR47197">
    <property type="entry name" value="PROTEIN NIRF"/>
    <property type="match status" value="1"/>
</dbReference>
<dbReference type="OrthoDB" id="57332at2"/>
<evidence type="ECO:0000259" key="2">
    <source>
        <dbReference type="Pfam" id="PF13360"/>
    </source>
</evidence>
<reference evidence="3" key="1">
    <citation type="submission" date="2020-08" db="EMBL/GenBank/DDBJ databases">
        <title>Whole genome shotgun sequence of Actinocatenispora sera NBRC 101916.</title>
        <authorList>
            <person name="Komaki H."/>
            <person name="Tamura T."/>
        </authorList>
    </citation>
    <scope>NUCLEOTIDE SEQUENCE</scope>
    <source>
        <strain evidence="3">NBRC 101916</strain>
    </source>
</reference>
<dbReference type="PANTHER" id="PTHR47197:SF3">
    <property type="entry name" value="DIHYDRO-HEME D1 DEHYDROGENASE"/>
    <property type="match status" value="1"/>
</dbReference>
<dbReference type="Pfam" id="PF13360">
    <property type="entry name" value="PQQ_2"/>
    <property type="match status" value="1"/>
</dbReference>
<protein>
    <recommendedName>
        <fullName evidence="2">Pyrrolo-quinoline quinone repeat domain-containing protein</fullName>
    </recommendedName>
</protein>
<dbReference type="Gene3D" id="2.130.10.10">
    <property type="entry name" value="YVTN repeat-like/Quinoprotein amine dehydrogenase"/>
    <property type="match status" value="2"/>
</dbReference>
<dbReference type="RefSeq" id="WP_084132793.1">
    <property type="nucleotide sequence ID" value="NZ_AP023354.1"/>
</dbReference>
<proteinExistence type="predicted"/>
<dbReference type="SUPFAM" id="SSF50969">
    <property type="entry name" value="YVTN repeat-like/Quinoprotein amine dehydrogenase"/>
    <property type="match status" value="1"/>
</dbReference>
<dbReference type="InterPro" id="IPR002372">
    <property type="entry name" value="PQQ_rpt_dom"/>
</dbReference>
<name>A0A810KZQ6_9ACTN</name>
<evidence type="ECO:0000256" key="1">
    <source>
        <dbReference type="SAM" id="SignalP"/>
    </source>
</evidence>
<keyword evidence="1" id="KW-0732">Signal</keyword>
<keyword evidence="4" id="KW-1185">Reference proteome</keyword>
<gene>
    <name evidence="3" type="ORF">Asera_27220</name>
</gene>
<evidence type="ECO:0000313" key="4">
    <source>
        <dbReference type="Proteomes" id="UP000680750"/>
    </source>
</evidence>
<feature type="domain" description="Pyrrolo-quinoline quinone repeat" evidence="2">
    <location>
        <begin position="73"/>
        <end position="296"/>
    </location>
</feature>
<organism evidence="3 4">
    <name type="scientific">Actinocatenispora sera</name>
    <dbReference type="NCBI Taxonomy" id="390989"/>
    <lineage>
        <taxon>Bacteria</taxon>
        <taxon>Bacillati</taxon>
        <taxon>Actinomycetota</taxon>
        <taxon>Actinomycetes</taxon>
        <taxon>Micromonosporales</taxon>
        <taxon>Micromonosporaceae</taxon>
        <taxon>Actinocatenispora</taxon>
    </lineage>
</organism>
<feature type="chain" id="PRO_5033028158" description="Pyrrolo-quinoline quinone repeat domain-containing protein" evidence="1">
    <location>
        <begin position="29"/>
        <end position="657"/>
    </location>
</feature>
<dbReference type="InterPro" id="IPR011044">
    <property type="entry name" value="Quino_amine_DH_bsu"/>
</dbReference>
<dbReference type="EMBL" id="AP023354">
    <property type="protein sequence ID" value="BCJ28614.1"/>
    <property type="molecule type" value="Genomic_DNA"/>
</dbReference>
<feature type="signal peptide" evidence="1">
    <location>
        <begin position="1"/>
        <end position="28"/>
    </location>
</feature>
<dbReference type="Proteomes" id="UP000680750">
    <property type="component" value="Chromosome"/>
</dbReference>